<evidence type="ECO:0008006" key="2">
    <source>
        <dbReference type="Google" id="ProtNLM"/>
    </source>
</evidence>
<sequence>MKSSRLSDHMRRKHSEKVGKPIKYFERLKTDFENWSAVKSLFKKQSKINDSGLIASYKIAEIIAKTSSAHTVAEKIIVPAVEAVISEVMNQNPSSIITALPLSNDSIRRRIDEISGHIEDVLIQRLKTTNFSIQIDESTVIDNKALLMRYVRYFDGNLYISVFSENFVSMLTNNTQRLLLQLLGKICKLNTIVVFL</sequence>
<evidence type="ECO:0000313" key="1">
    <source>
        <dbReference type="EMBL" id="KOF64342.1"/>
    </source>
</evidence>
<organism evidence="1">
    <name type="scientific">Octopus bimaculoides</name>
    <name type="common">California two-spotted octopus</name>
    <dbReference type="NCBI Taxonomy" id="37653"/>
    <lineage>
        <taxon>Eukaryota</taxon>
        <taxon>Metazoa</taxon>
        <taxon>Spiralia</taxon>
        <taxon>Lophotrochozoa</taxon>
        <taxon>Mollusca</taxon>
        <taxon>Cephalopoda</taxon>
        <taxon>Coleoidea</taxon>
        <taxon>Octopodiformes</taxon>
        <taxon>Octopoda</taxon>
        <taxon>Incirrata</taxon>
        <taxon>Octopodidae</taxon>
        <taxon>Octopus</taxon>
    </lineage>
</organism>
<dbReference type="STRING" id="37653.A0A0L8FJG2"/>
<dbReference type="AlphaFoldDB" id="A0A0L8FJG2"/>
<reference evidence="1" key="1">
    <citation type="submission" date="2015-07" db="EMBL/GenBank/DDBJ databases">
        <title>MeaNS - Measles Nucleotide Surveillance Program.</title>
        <authorList>
            <person name="Tran T."/>
            <person name="Druce J."/>
        </authorList>
    </citation>
    <scope>NUCLEOTIDE SEQUENCE</scope>
    <source>
        <strain evidence="1">UCB-OBI-ISO-001</strain>
        <tissue evidence="1">Gonad</tissue>
    </source>
</reference>
<dbReference type="OrthoDB" id="10051404at2759"/>
<gene>
    <name evidence="1" type="ORF">OCBIM_22017485mg</name>
</gene>
<accession>A0A0L8FJG2</accession>
<name>A0A0L8FJG2_OCTBM</name>
<dbReference type="PANTHER" id="PTHR45913:SF19">
    <property type="entry name" value="LOW QUALITY PROTEIN: ZINC FINGER BED DOMAIN-CONTAINING PROTEIN 5-LIKE"/>
    <property type="match status" value="1"/>
</dbReference>
<dbReference type="EMBL" id="KQ430314">
    <property type="protein sequence ID" value="KOF64342.1"/>
    <property type="molecule type" value="Genomic_DNA"/>
</dbReference>
<proteinExistence type="predicted"/>
<dbReference type="PANTHER" id="PTHR45913">
    <property type="entry name" value="EPM2A-INTERACTING PROTEIN 1"/>
    <property type="match status" value="1"/>
</dbReference>
<protein>
    <recommendedName>
        <fullName evidence="2">DUF4371 domain-containing protein</fullName>
    </recommendedName>
</protein>